<dbReference type="EMBL" id="LT629695">
    <property type="protein sequence ID" value="SDH14253.1"/>
    <property type="molecule type" value="Genomic_DNA"/>
</dbReference>
<sequence>MTALRDLRAATLADFAWRTDVDTRWADNDRYGHLNNAVYLALFDSAINRLVHDRVAPPWDLEARGVVAESGTAYFRELGYPMSLAVGLSVERLGSSSVTYRLALAERDADGPIAAAGHWVHVYVDPATGAPTAIPAALRAVLEPLVRDAPAREDPTANG</sequence>
<dbReference type="RefSeq" id="WP_231945113.1">
    <property type="nucleotide sequence ID" value="NZ_LT629695.1"/>
</dbReference>
<dbReference type="GO" id="GO:0047617">
    <property type="term" value="F:fatty acyl-CoA hydrolase activity"/>
    <property type="evidence" value="ECO:0007669"/>
    <property type="project" value="TreeGrafter"/>
</dbReference>
<evidence type="ECO:0000313" key="4">
    <source>
        <dbReference type="Proteomes" id="UP000198822"/>
    </source>
</evidence>
<dbReference type="Pfam" id="PF13279">
    <property type="entry name" value="4HBT_2"/>
    <property type="match status" value="1"/>
</dbReference>
<dbReference type="InterPro" id="IPR050563">
    <property type="entry name" value="4-hydroxybenzoyl-CoA_TE"/>
</dbReference>
<dbReference type="SUPFAM" id="SSF54637">
    <property type="entry name" value="Thioesterase/thiol ester dehydrase-isomerase"/>
    <property type="match status" value="1"/>
</dbReference>
<name>A0A1G8A029_9MICO</name>
<reference evidence="4" key="1">
    <citation type="submission" date="2016-10" db="EMBL/GenBank/DDBJ databases">
        <authorList>
            <person name="Varghese N."/>
            <person name="Submissions S."/>
        </authorList>
    </citation>
    <scope>NUCLEOTIDE SEQUENCE [LARGE SCALE GENOMIC DNA]</scope>
    <source>
        <strain evidence="4">DSM 22002</strain>
    </source>
</reference>
<protein>
    <submittedName>
        <fullName evidence="3">Acyl-CoA thioester hydrolase</fullName>
    </submittedName>
</protein>
<dbReference type="PANTHER" id="PTHR31793">
    <property type="entry name" value="4-HYDROXYBENZOYL-COA THIOESTERASE FAMILY MEMBER"/>
    <property type="match status" value="1"/>
</dbReference>
<dbReference type="STRING" id="399736.SAMN04489720_0190"/>
<evidence type="ECO:0000256" key="1">
    <source>
        <dbReference type="ARBA" id="ARBA00005953"/>
    </source>
</evidence>
<organism evidence="3 4">
    <name type="scientific">Agrococcus jejuensis</name>
    <dbReference type="NCBI Taxonomy" id="399736"/>
    <lineage>
        <taxon>Bacteria</taxon>
        <taxon>Bacillati</taxon>
        <taxon>Actinomycetota</taxon>
        <taxon>Actinomycetes</taxon>
        <taxon>Micrococcales</taxon>
        <taxon>Microbacteriaceae</taxon>
        <taxon>Agrococcus</taxon>
    </lineage>
</organism>
<dbReference type="CDD" id="cd00586">
    <property type="entry name" value="4HBT"/>
    <property type="match status" value="1"/>
</dbReference>
<dbReference type="AlphaFoldDB" id="A0A1G8A029"/>
<accession>A0A1G8A029</accession>
<evidence type="ECO:0000313" key="3">
    <source>
        <dbReference type="EMBL" id="SDH14253.1"/>
    </source>
</evidence>
<comment type="similarity">
    <text evidence="1">Belongs to the 4-hydroxybenzoyl-CoA thioesterase family.</text>
</comment>
<keyword evidence="4" id="KW-1185">Reference proteome</keyword>
<gene>
    <name evidence="3" type="ORF">SAMN04489720_0190</name>
</gene>
<keyword evidence="2 3" id="KW-0378">Hydrolase</keyword>
<dbReference type="PANTHER" id="PTHR31793:SF27">
    <property type="entry name" value="NOVEL THIOESTERASE SUPERFAMILY DOMAIN AND SAPOSIN A-TYPE DOMAIN CONTAINING PROTEIN (0610012H03RIK)"/>
    <property type="match status" value="1"/>
</dbReference>
<dbReference type="Gene3D" id="3.10.129.10">
    <property type="entry name" value="Hotdog Thioesterase"/>
    <property type="match status" value="1"/>
</dbReference>
<dbReference type="InterPro" id="IPR029069">
    <property type="entry name" value="HotDog_dom_sf"/>
</dbReference>
<proteinExistence type="inferred from homology"/>
<evidence type="ECO:0000256" key="2">
    <source>
        <dbReference type="ARBA" id="ARBA00022801"/>
    </source>
</evidence>
<dbReference type="Proteomes" id="UP000198822">
    <property type="component" value="Chromosome I"/>
</dbReference>